<feature type="chain" id="PRO_5018089937" evidence="1">
    <location>
        <begin position="25"/>
        <end position="113"/>
    </location>
</feature>
<evidence type="ECO:0000256" key="1">
    <source>
        <dbReference type="SAM" id="SignalP"/>
    </source>
</evidence>
<dbReference type="EMBL" id="REGN01000593">
    <property type="protein sequence ID" value="RNA40783.1"/>
    <property type="molecule type" value="Genomic_DNA"/>
</dbReference>
<reference evidence="2 3" key="1">
    <citation type="journal article" date="2018" name="Sci. Rep.">
        <title>Genomic signatures of local adaptation to the degree of environmental predictability in rotifers.</title>
        <authorList>
            <person name="Franch-Gras L."/>
            <person name="Hahn C."/>
            <person name="Garcia-Roger E.M."/>
            <person name="Carmona M.J."/>
            <person name="Serra M."/>
            <person name="Gomez A."/>
        </authorList>
    </citation>
    <scope>NUCLEOTIDE SEQUENCE [LARGE SCALE GENOMIC DNA]</scope>
    <source>
        <strain evidence="2">HYR1</strain>
    </source>
</reference>
<name>A0A3M7SY79_BRAPC</name>
<accession>A0A3M7SY79</accession>
<dbReference type="AlphaFoldDB" id="A0A3M7SY79"/>
<sequence>MNRINVKGGVLIKLVVFLLKISEFKNYSPYCFTILDEIKQFFNQLDSLKSSFRPWTKKLKQILQLEGNEQKKDEIIDLINNEEIINQFQIILNGQLESEQKEKNDKIQQKLVL</sequence>
<evidence type="ECO:0000313" key="2">
    <source>
        <dbReference type="EMBL" id="RNA40783.1"/>
    </source>
</evidence>
<protein>
    <submittedName>
        <fullName evidence="2">Uncharacterized protein</fullName>
    </submittedName>
</protein>
<gene>
    <name evidence="2" type="ORF">BpHYR1_009632</name>
</gene>
<keyword evidence="3" id="KW-1185">Reference proteome</keyword>
<organism evidence="2 3">
    <name type="scientific">Brachionus plicatilis</name>
    <name type="common">Marine rotifer</name>
    <name type="synonym">Brachionus muelleri</name>
    <dbReference type="NCBI Taxonomy" id="10195"/>
    <lineage>
        <taxon>Eukaryota</taxon>
        <taxon>Metazoa</taxon>
        <taxon>Spiralia</taxon>
        <taxon>Gnathifera</taxon>
        <taxon>Rotifera</taxon>
        <taxon>Eurotatoria</taxon>
        <taxon>Monogononta</taxon>
        <taxon>Pseudotrocha</taxon>
        <taxon>Ploima</taxon>
        <taxon>Brachionidae</taxon>
        <taxon>Brachionus</taxon>
    </lineage>
</organism>
<keyword evidence="1" id="KW-0732">Signal</keyword>
<comment type="caution">
    <text evidence="2">The sequence shown here is derived from an EMBL/GenBank/DDBJ whole genome shotgun (WGS) entry which is preliminary data.</text>
</comment>
<feature type="signal peptide" evidence="1">
    <location>
        <begin position="1"/>
        <end position="24"/>
    </location>
</feature>
<evidence type="ECO:0000313" key="3">
    <source>
        <dbReference type="Proteomes" id="UP000276133"/>
    </source>
</evidence>
<proteinExistence type="predicted"/>
<dbReference type="Proteomes" id="UP000276133">
    <property type="component" value="Unassembled WGS sequence"/>
</dbReference>